<dbReference type="OrthoDB" id="437338at2759"/>
<dbReference type="PANTHER" id="PTHR24559:SF444">
    <property type="entry name" value="REVERSE TRANSCRIPTASE DOMAIN-CONTAINING PROTEIN"/>
    <property type="match status" value="1"/>
</dbReference>
<dbReference type="GO" id="GO:0006508">
    <property type="term" value="P:proteolysis"/>
    <property type="evidence" value="ECO:0007669"/>
    <property type="project" value="UniProtKB-KW"/>
</dbReference>
<name>A0A5B6VMG8_9ROSI</name>
<accession>A0A5B6VMG8</accession>
<organism evidence="1 2">
    <name type="scientific">Gossypium australe</name>
    <dbReference type="NCBI Taxonomy" id="47621"/>
    <lineage>
        <taxon>Eukaryota</taxon>
        <taxon>Viridiplantae</taxon>
        <taxon>Streptophyta</taxon>
        <taxon>Embryophyta</taxon>
        <taxon>Tracheophyta</taxon>
        <taxon>Spermatophyta</taxon>
        <taxon>Magnoliopsida</taxon>
        <taxon>eudicotyledons</taxon>
        <taxon>Gunneridae</taxon>
        <taxon>Pentapetalae</taxon>
        <taxon>rosids</taxon>
        <taxon>malvids</taxon>
        <taxon>Malvales</taxon>
        <taxon>Malvaceae</taxon>
        <taxon>Malvoideae</taxon>
        <taxon>Gossypium</taxon>
    </lineage>
</organism>
<dbReference type="InterPro" id="IPR043502">
    <property type="entry name" value="DNA/RNA_pol_sf"/>
</dbReference>
<protein>
    <submittedName>
        <fullName evidence="1">Protease</fullName>
    </submittedName>
</protein>
<dbReference type="AlphaFoldDB" id="A0A5B6VMG8"/>
<proteinExistence type="predicted"/>
<keyword evidence="1" id="KW-0645">Protease</keyword>
<comment type="caution">
    <text evidence="1">The sequence shown here is derived from an EMBL/GenBank/DDBJ whole genome shotgun (WGS) entry which is preliminary data.</text>
</comment>
<evidence type="ECO:0000313" key="2">
    <source>
        <dbReference type="Proteomes" id="UP000325315"/>
    </source>
</evidence>
<dbReference type="InterPro" id="IPR053134">
    <property type="entry name" value="RNA-dir_DNA_polymerase"/>
</dbReference>
<dbReference type="GO" id="GO:0008233">
    <property type="term" value="F:peptidase activity"/>
    <property type="evidence" value="ECO:0007669"/>
    <property type="project" value="UniProtKB-KW"/>
</dbReference>
<dbReference type="PANTHER" id="PTHR24559">
    <property type="entry name" value="TRANSPOSON TY3-I GAG-POL POLYPROTEIN"/>
    <property type="match status" value="1"/>
</dbReference>
<keyword evidence="1" id="KW-0378">Hydrolase</keyword>
<reference evidence="1" key="1">
    <citation type="submission" date="2019-08" db="EMBL/GenBank/DDBJ databases">
        <authorList>
            <person name="Liu F."/>
        </authorList>
    </citation>
    <scope>NUCLEOTIDE SEQUENCE [LARGE SCALE GENOMIC DNA]</scope>
    <source>
        <strain evidence="1">PA1801</strain>
        <tissue evidence="1">Leaf</tissue>
    </source>
</reference>
<evidence type="ECO:0000313" key="1">
    <source>
        <dbReference type="EMBL" id="KAA3470268.1"/>
    </source>
</evidence>
<keyword evidence="2" id="KW-1185">Reference proteome</keyword>
<gene>
    <name evidence="1" type="ORF">EPI10_015993</name>
</gene>
<dbReference type="EMBL" id="SMMG02000006">
    <property type="protein sequence ID" value="KAA3470268.1"/>
    <property type="molecule type" value="Genomic_DNA"/>
</dbReference>
<sequence>MDENANNFVLGSIQTIREFPNVFPDKLSRLTPNREELLRCPLLYTALHLKSFKNWELLDRRFIRLRCYQLKVKEVDVSKTAFRTRYGHYEFLVMSFGLINASTAFMDLMN</sequence>
<dbReference type="Gene3D" id="3.10.10.10">
    <property type="entry name" value="HIV Type 1 Reverse Transcriptase, subunit A, domain 1"/>
    <property type="match status" value="1"/>
</dbReference>
<dbReference type="SUPFAM" id="SSF56672">
    <property type="entry name" value="DNA/RNA polymerases"/>
    <property type="match status" value="1"/>
</dbReference>
<dbReference type="Proteomes" id="UP000325315">
    <property type="component" value="Unassembled WGS sequence"/>
</dbReference>